<dbReference type="GO" id="GO:0008270">
    <property type="term" value="F:zinc ion binding"/>
    <property type="evidence" value="ECO:0007669"/>
    <property type="project" value="UniProtKB-KW"/>
</dbReference>
<feature type="domain" description="C2H2-type" evidence="9">
    <location>
        <begin position="1431"/>
        <end position="1459"/>
    </location>
</feature>
<evidence type="ECO:0000256" key="3">
    <source>
        <dbReference type="ARBA" id="ARBA00022737"/>
    </source>
</evidence>
<dbReference type="InterPro" id="IPR012934">
    <property type="entry name" value="Znf_AD"/>
</dbReference>
<dbReference type="FunFam" id="3.30.160.60:FF:000145">
    <property type="entry name" value="Zinc finger protein 574"/>
    <property type="match status" value="1"/>
</dbReference>
<dbReference type="InterPro" id="IPR013087">
    <property type="entry name" value="Znf_C2H2_type"/>
</dbReference>
<feature type="compositionally biased region" description="Basic and acidic residues" evidence="8">
    <location>
        <begin position="455"/>
        <end position="472"/>
    </location>
</feature>
<feature type="domain" description="C2H2-type" evidence="9">
    <location>
        <begin position="270"/>
        <end position="297"/>
    </location>
</feature>
<dbReference type="PROSITE" id="PS00028">
    <property type="entry name" value="ZINC_FINGER_C2H2_1"/>
    <property type="match status" value="20"/>
</dbReference>
<evidence type="ECO:0000256" key="4">
    <source>
        <dbReference type="ARBA" id="ARBA00022771"/>
    </source>
</evidence>
<feature type="domain" description="C2H2-type" evidence="9">
    <location>
        <begin position="1032"/>
        <end position="1060"/>
    </location>
</feature>
<dbReference type="PROSITE" id="PS50157">
    <property type="entry name" value="ZINC_FINGER_C2H2_2"/>
    <property type="match status" value="20"/>
</dbReference>
<feature type="domain" description="C2H2-type" evidence="9">
    <location>
        <begin position="500"/>
        <end position="528"/>
    </location>
</feature>
<dbReference type="SMART" id="SM00868">
    <property type="entry name" value="zf-AD"/>
    <property type="match status" value="2"/>
</dbReference>
<evidence type="ECO:0000256" key="8">
    <source>
        <dbReference type="SAM" id="MobiDB-lite"/>
    </source>
</evidence>
<evidence type="ECO:0000256" key="5">
    <source>
        <dbReference type="ARBA" id="ARBA00022833"/>
    </source>
</evidence>
<feature type="domain" description="C2H2-type" evidence="9">
    <location>
        <begin position="1261"/>
        <end position="1289"/>
    </location>
</feature>
<keyword evidence="5" id="KW-0862">Zinc</keyword>
<feature type="domain" description="C2H2-type" evidence="9">
    <location>
        <begin position="752"/>
        <end position="780"/>
    </location>
</feature>
<reference evidence="10" key="2">
    <citation type="submission" date="2021-04" db="EMBL/GenBank/DDBJ databases">
        <title>Genome-wide patterns of bracovirus chromosomal integration into multiple host tissues during parasitism.</title>
        <authorList>
            <person name="Chebbi M.A.C."/>
        </authorList>
    </citation>
    <scope>NUCLEOTIDE SEQUENCE</scope>
    <source>
        <tissue evidence="10">Whole body</tissue>
    </source>
</reference>
<feature type="domain" description="C2H2-type" evidence="9">
    <location>
        <begin position="410"/>
        <end position="438"/>
    </location>
</feature>
<evidence type="ECO:0000256" key="1">
    <source>
        <dbReference type="ARBA" id="ARBA00004123"/>
    </source>
</evidence>
<feature type="domain" description="C2H2-type" evidence="9">
    <location>
        <begin position="382"/>
        <end position="409"/>
    </location>
</feature>
<dbReference type="Proteomes" id="UP000729913">
    <property type="component" value="Unassembled WGS sequence"/>
</dbReference>
<dbReference type="OrthoDB" id="427030at2759"/>
<feature type="domain" description="C2H2-type" evidence="9">
    <location>
        <begin position="634"/>
        <end position="662"/>
    </location>
</feature>
<comment type="caution">
    <text evidence="10">The sequence shown here is derived from an EMBL/GenBank/DDBJ whole genome shotgun (WGS) entry which is preliminary data.</text>
</comment>
<feature type="region of interest" description="Disordered" evidence="8">
    <location>
        <begin position="1687"/>
        <end position="1734"/>
    </location>
</feature>
<name>A0A8J5QPE0_9HYME</name>
<feature type="domain" description="C2H2-type" evidence="9">
    <location>
        <begin position="154"/>
        <end position="181"/>
    </location>
</feature>
<evidence type="ECO:0000259" key="9">
    <source>
        <dbReference type="PROSITE" id="PS50157"/>
    </source>
</evidence>
<keyword evidence="3" id="KW-0677">Repeat</keyword>
<evidence type="ECO:0000256" key="2">
    <source>
        <dbReference type="ARBA" id="ARBA00022723"/>
    </source>
</evidence>
<feature type="domain" description="C2H2-type" evidence="9">
    <location>
        <begin position="1061"/>
        <end position="1090"/>
    </location>
</feature>
<feature type="compositionally biased region" description="Basic and acidic residues" evidence="8">
    <location>
        <begin position="1554"/>
        <end position="1565"/>
    </location>
</feature>
<feature type="domain" description="C2H2-type" evidence="9">
    <location>
        <begin position="1006"/>
        <end position="1033"/>
    </location>
</feature>
<feature type="domain" description="C2H2-type" evidence="9">
    <location>
        <begin position="1179"/>
        <end position="1207"/>
    </location>
</feature>
<evidence type="ECO:0000256" key="7">
    <source>
        <dbReference type="PROSITE-ProRule" id="PRU00042"/>
    </source>
</evidence>
<feature type="domain" description="C2H2-type" evidence="9">
    <location>
        <begin position="720"/>
        <end position="749"/>
    </location>
</feature>
<dbReference type="PANTHER" id="PTHR24394">
    <property type="entry name" value="ZINC FINGER PROTEIN"/>
    <property type="match status" value="1"/>
</dbReference>
<keyword evidence="6" id="KW-0539">Nucleus</keyword>
<sequence length="1734" mass="198473">MSSVEDADGGCISEYFPLGPQKEKLLLYYYSPARRVLQVNCLAVASTSKPSTCSFSATVIDEDDRLPKCLCYRCMYNLENFYDFRTACVNAVALLERKLSPKESYEMDMETNPSDFLEMPPMVTEDPEETDPRELNSSRSPALFQHKSEHHEVYVCSLCNKAFSSKGHLSLHARIHAGAGDVVGEKVITDDHTSFKRLYQCDLCNKSYSTAKHRWGHVSSNHRGHPAVTCQYCSRLYSTRGNLMDHIKSRHTGQPPPPKLGVYVPSDNRFQCNTCPKMYTNITDLNKHKKVCTGIRESISLLLKKKGKSLMDTSEASSFESDEDSKDYRTAEAKLSKNPQLTILKQALTRGAEGLKRDDRDPYKSLRVPQVDAQVDPEGKRWFCETCPQSFTSIEALKDHEVTHESDKPFVCLLCKKHFTLKSSLNRHIISSHGVDPAPMLDDEKCFKKKFSSSNDKHSNQSREEVKIKREPSFSPEDVNADDEEEEAQQQDMIEIETVFVCEICTRDFNDRASLWLHIRATHKEYAAFACGVCLKICTDNDQLLNHVNMYHGASKLQISEQRRYSCTICGRQHDSRKKLMTHVSIHNIDPSYDPANFVQLNSGYYSNENINDSTQDHRLNPTVDFDHEDGEKVDCFICYKSFPNEDHLIRHQRNAHKEQTPFAADHHLAVNAASSPANPNGNKAQYHLFFVCEICGSSHPSKWERWLHVSSVHSSETQIRCEREDCGKIFSTKSLKNEHAQHHVLQGASPNTCEICGKLWGSRVDYWKHVMGVHSDTVPLICGVCLKVFPDVIQLSDHVKSKHWPLTNGDFSCDICGRPYSNKSKMSRHRKIHGLEIESYSNSVNESVSQVIPASTYETNTAEVDLTCELCTDLIFPSWEDLCQHRRIVHGLFPCDLCNKCYGRTSHLWKHVNRVHKGHKDVTCKYCLKTSASKDHLAAHIAKIHRYEPESKKVLKETNYKTPVVEEDTIHHCEKCNKAFHKRYLLKRHMKGCQNYRKDPGALLTRCRACERIFKDRASLQKHIENHHSSYTCHLCNETITSKLGIMTHNRVNHMNHPDLTCDHASCKKLFRTKEDLEAHRKDHKYHSPNVCDFCGDTVENKLKLKMHILSLHRNEIGVSCGVCLIPMKDPQELKNHVESVHPGVLLKANTCQVCGKQYASKWKAFDHTKKCHGKVFRTCKQCLAVFTTDADIRHHYEHVHNVPKDQLAGFENNSDGGGKGAGHDDGIKEEPDDLDFDDSVYDELPRVNKSTKRKPQDTYDCEICPEIFLNYETLADHYQLIHNTDPERMFKKMKTNSGKRRMRNRENFECENCKKQFCTKTLFWNHISNCTRKNNLSKNNNDNTTTTTSILETHLKNNNMIKKEPVDIINESNLNIPDFNLFEDINLQLSGHKPVPNLMPLSSSHRMSPMKCNRKDSRKVYDESTNTVCACEVCGKQWPAKKHLWQHLIRFHRAEAAVTCGVCLKLCTTYRGLSQHLKEAHEAILSCEGNNFTCKTCGRYHNARNLVNGEHSEESACESDSENEHENETIEREDNSNSNSNSNNDSDDSDEEEKKERENVRDNDTDDDDGPPVLSPIIPIHENKSRRVKSKKNIPELDDKVLLESNSGYYGSEVDDERGLNENTLDSMAENDGEFEEQIRINDTVLMVTNDDEGNEIVIEQNVEEINENYDGESIQDVADFIYQVDPDNYDGDSQEVQEEEEEEVQEEEEEDHDVNDDQEANSSAKKRVSRT</sequence>
<evidence type="ECO:0000313" key="10">
    <source>
        <dbReference type="EMBL" id="KAG8038120.1"/>
    </source>
</evidence>
<dbReference type="PANTHER" id="PTHR24394:SF29">
    <property type="entry name" value="MYONEURIN"/>
    <property type="match status" value="1"/>
</dbReference>
<proteinExistence type="predicted"/>
<feature type="domain" description="C2H2-type" evidence="9">
    <location>
        <begin position="228"/>
        <end position="256"/>
    </location>
</feature>
<feature type="domain" description="C2H2-type" evidence="9">
    <location>
        <begin position="565"/>
        <end position="592"/>
    </location>
</feature>
<feature type="compositionally biased region" description="Basic and acidic residues" evidence="8">
    <location>
        <begin position="1524"/>
        <end position="1537"/>
    </location>
</feature>
<gene>
    <name evidence="10" type="ORF">G9C98_006445</name>
</gene>
<feature type="domain" description="C2H2-type" evidence="9">
    <location>
        <begin position="199"/>
        <end position="227"/>
    </location>
</feature>
<dbReference type="Pfam" id="PF00096">
    <property type="entry name" value="zf-C2H2"/>
    <property type="match status" value="4"/>
</dbReference>
<organism evidence="10 11">
    <name type="scientific">Cotesia typhae</name>
    <dbReference type="NCBI Taxonomy" id="2053667"/>
    <lineage>
        <taxon>Eukaryota</taxon>
        <taxon>Metazoa</taxon>
        <taxon>Ecdysozoa</taxon>
        <taxon>Arthropoda</taxon>
        <taxon>Hexapoda</taxon>
        <taxon>Insecta</taxon>
        <taxon>Pterygota</taxon>
        <taxon>Neoptera</taxon>
        <taxon>Endopterygota</taxon>
        <taxon>Hymenoptera</taxon>
        <taxon>Apocrita</taxon>
        <taxon>Ichneumonoidea</taxon>
        <taxon>Braconidae</taxon>
        <taxon>Microgastrinae</taxon>
        <taxon>Cotesia</taxon>
    </lineage>
</organism>
<keyword evidence="4 7" id="KW-0863">Zinc-finger</keyword>
<feature type="domain" description="C2H2-type" evidence="9">
    <location>
        <begin position="812"/>
        <end position="839"/>
    </location>
</feature>
<dbReference type="SMART" id="SM00355">
    <property type="entry name" value="ZnF_C2H2"/>
    <property type="match status" value="30"/>
</dbReference>
<feature type="region of interest" description="Disordered" evidence="8">
    <location>
        <begin position="451"/>
        <end position="487"/>
    </location>
</feature>
<reference evidence="10" key="1">
    <citation type="submission" date="2020-03" db="EMBL/GenBank/DDBJ databases">
        <authorList>
            <person name="Chebbi M.A."/>
            <person name="Drezen J.M."/>
        </authorList>
    </citation>
    <scope>NUCLEOTIDE SEQUENCE</scope>
    <source>
        <tissue evidence="10">Whole body</tissue>
    </source>
</reference>
<feature type="domain" description="C2H2-type" evidence="9">
    <location>
        <begin position="972"/>
        <end position="1001"/>
    </location>
</feature>
<feature type="region of interest" description="Disordered" evidence="8">
    <location>
        <begin position="1514"/>
        <end position="1594"/>
    </location>
</feature>
<keyword evidence="11" id="KW-1185">Reference proteome</keyword>
<feature type="compositionally biased region" description="Acidic residues" evidence="8">
    <location>
        <begin position="1690"/>
        <end position="1722"/>
    </location>
</feature>
<feature type="region of interest" description="Disordered" evidence="8">
    <location>
        <begin position="116"/>
        <end position="138"/>
    </location>
</feature>
<dbReference type="GO" id="GO:0000981">
    <property type="term" value="F:DNA-binding transcription factor activity, RNA polymerase II-specific"/>
    <property type="evidence" value="ECO:0007669"/>
    <property type="project" value="TreeGrafter"/>
</dbReference>
<feature type="domain" description="C2H2-type" evidence="9">
    <location>
        <begin position="894"/>
        <end position="922"/>
    </location>
</feature>
<accession>A0A8J5QPE0</accession>
<protein>
    <recommendedName>
        <fullName evidence="9">C2H2-type domain-containing protein</fullName>
    </recommendedName>
</protein>
<keyword evidence="2" id="KW-0479">Metal-binding</keyword>
<evidence type="ECO:0000313" key="11">
    <source>
        <dbReference type="Proteomes" id="UP000729913"/>
    </source>
</evidence>
<dbReference type="EMBL" id="JAAOIC020000044">
    <property type="protein sequence ID" value="KAG8038120.1"/>
    <property type="molecule type" value="Genomic_DNA"/>
</dbReference>
<comment type="subcellular location">
    <subcellularLocation>
        <location evidence="1">Nucleus</location>
    </subcellularLocation>
</comment>
<feature type="region of interest" description="Disordered" evidence="8">
    <location>
        <begin position="1208"/>
        <end position="1237"/>
    </location>
</feature>
<evidence type="ECO:0000256" key="6">
    <source>
        <dbReference type="ARBA" id="ARBA00023242"/>
    </source>
</evidence>
<dbReference type="GO" id="GO:0005634">
    <property type="term" value="C:nucleus"/>
    <property type="evidence" value="ECO:0007669"/>
    <property type="project" value="UniProtKB-SubCell"/>
</dbReference>